<evidence type="ECO:0000313" key="2">
    <source>
        <dbReference type="Proteomes" id="UP000015105"/>
    </source>
</evidence>
<organism evidence="1 2">
    <name type="scientific">Aegilops tauschii subsp. strangulata</name>
    <name type="common">Goatgrass</name>
    <dbReference type="NCBI Taxonomy" id="200361"/>
    <lineage>
        <taxon>Eukaryota</taxon>
        <taxon>Viridiplantae</taxon>
        <taxon>Streptophyta</taxon>
        <taxon>Embryophyta</taxon>
        <taxon>Tracheophyta</taxon>
        <taxon>Spermatophyta</taxon>
        <taxon>Magnoliopsida</taxon>
        <taxon>Liliopsida</taxon>
        <taxon>Poales</taxon>
        <taxon>Poaceae</taxon>
        <taxon>BOP clade</taxon>
        <taxon>Pooideae</taxon>
        <taxon>Triticodae</taxon>
        <taxon>Triticeae</taxon>
        <taxon>Triticinae</taxon>
        <taxon>Aegilops</taxon>
    </lineage>
</organism>
<accession>A0A453ADC5</accession>
<dbReference type="Proteomes" id="UP000015105">
    <property type="component" value="Chromosome 2D"/>
</dbReference>
<keyword evidence="2" id="KW-1185">Reference proteome</keyword>
<protein>
    <submittedName>
        <fullName evidence="1">Uncharacterized protein</fullName>
    </submittedName>
</protein>
<reference evidence="1" key="4">
    <citation type="submission" date="2019-03" db="UniProtKB">
        <authorList>
            <consortium name="EnsemblPlants"/>
        </authorList>
    </citation>
    <scope>IDENTIFICATION</scope>
</reference>
<sequence length="51" mass="5934">MNGMLMFWDLSVSRPIHEEPHLWDQLSASTLDSLAPAKFVWKWRNNGGYSI</sequence>
<proteinExistence type="predicted"/>
<dbReference type="EnsemblPlants" id="AET2Gv20080800.10">
    <property type="protein sequence ID" value="AET2Gv20080800.10"/>
    <property type="gene ID" value="AET2Gv20080800"/>
</dbReference>
<reference evidence="2" key="1">
    <citation type="journal article" date="2014" name="Science">
        <title>Ancient hybridizations among the ancestral genomes of bread wheat.</title>
        <authorList>
            <consortium name="International Wheat Genome Sequencing Consortium,"/>
            <person name="Marcussen T."/>
            <person name="Sandve S.R."/>
            <person name="Heier L."/>
            <person name="Spannagl M."/>
            <person name="Pfeifer M."/>
            <person name="Jakobsen K.S."/>
            <person name="Wulff B.B."/>
            <person name="Steuernagel B."/>
            <person name="Mayer K.F."/>
            <person name="Olsen O.A."/>
        </authorList>
    </citation>
    <scope>NUCLEOTIDE SEQUENCE [LARGE SCALE GENOMIC DNA]</scope>
    <source>
        <strain evidence="2">cv. AL8/78</strain>
    </source>
</reference>
<dbReference type="Gramene" id="AET2Gv20080800.10">
    <property type="protein sequence ID" value="AET2Gv20080800.10"/>
    <property type="gene ID" value="AET2Gv20080800"/>
</dbReference>
<dbReference type="AlphaFoldDB" id="A0A453ADC5"/>
<name>A0A453ADC5_AEGTS</name>
<reference evidence="1" key="3">
    <citation type="journal article" date="2017" name="Nature">
        <title>Genome sequence of the progenitor of the wheat D genome Aegilops tauschii.</title>
        <authorList>
            <person name="Luo M.C."/>
            <person name="Gu Y.Q."/>
            <person name="Puiu D."/>
            <person name="Wang H."/>
            <person name="Twardziok S.O."/>
            <person name="Deal K.R."/>
            <person name="Huo N."/>
            <person name="Zhu T."/>
            <person name="Wang L."/>
            <person name="Wang Y."/>
            <person name="McGuire P.E."/>
            <person name="Liu S."/>
            <person name="Long H."/>
            <person name="Ramasamy R.K."/>
            <person name="Rodriguez J.C."/>
            <person name="Van S.L."/>
            <person name="Yuan L."/>
            <person name="Wang Z."/>
            <person name="Xia Z."/>
            <person name="Xiao L."/>
            <person name="Anderson O.D."/>
            <person name="Ouyang S."/>
            <person name="Liang Y."/>
            <person name="Zimin A.V."/>
            <person name="Pertea G."/>
            <person name="Qi P."/>
            <person name="Bennetzen J.L."/>
            <person name="Dai X."/>
            <person name="Dawson M.W."/>
            <person name="Muller H.G."/>
            <person name="Kugler K."/>
            <person name="Rivarola-Duarte L."/>
            <person name="Spannagl M."/>
            <person name="Mayer K.F.X."/>
            <person name="Lu F.H."/>
            <person name="Bevan M.W."/>
            <person name="Leroy P."/>
            <person name="Li P."/>
            <person name="You F.M."/>
            <person name="Sun Q."/>
            <person name="Liu Z."/>
            <person name="Lyons E."/>
            <person name="Wicker T."/>
            <person name="Salzberg S.L."/>
            <person name="Devos K.M."/>
            <person name="Dvorak J."/>
        </authorList>
    </citation>
    <scope>NUCLEOTIDE SEQUENCE [LARGE SCALE GENOMIC DNA]</scope>
    <source>
        <strain evidence="1">cv. AL8/78</strain>
    </source>
</reference>
<evidence type="ECO:0000313" key="1">
    <source>
        <dbReference type="EnsemblPlants" id="AET2Gv20080800.10"/>
    </source>
</evidence>
<reference evidence="1" key="5">
    <citation type="journal article" date="2021" name="G3 (Bethesda)">
        <title>Aegilops tauschii genome assembly Aet v5.0 features greater sequence contiguity and improved annotation.</title>
        <authorList>
            <person name="Wang L."/>
            <person name="Zhu T."/>
            <person name="Rodriguez J.C."/>
            <person name="Deal K.R."/>
            <person name="Dubcovsky J."/>
            <person name="McGuire P.E."/>
            <person name="Lux T."/>
            <person name="Spannagl M."/>
            <person name="Mayer K.F.X."/>
            <person name="Baldrich P."/>
            <person name="Meyers B.C."/>
            <person name="Huo N."/>
            <person name="Gu Y.Q."/>
            <person name="Zhou H."/>
            <person name="Devos K.M."/>
            <person name="Bennetzen J.L."/>
            <person name="Unver T."/>
            <person name="Budak H."/>
            <person name="Gulick P.J."/>
            <person name="Galiba G."/>
            <person name="Kalapos B."/>
            <person name="Nelson D.R."/>
            <person name="Li P."/>
            <person name="You F.M."/>
            <person name="Luo M.C."/>
            <person name="Dvorak J."/>
        </authorList>
    </citation>
    <scope>NUCLEOTIDE SEQUENCE [LARGE SCALE GENOMIC DNA]</scope>
    <source>
        <strain evidence="1">cv. AL8/78</strain>
    </source>
</reference>
<reference evidence="2" key="2">
    <citation type="journal article" date="2017" name="Nat. Plants">
        <title>The Aegilops tauschii genome reveals multiple impacts of transposons.</title>
        <authorList>
            <person name="Zhao G."/>
            <person name="Zou C."/>
            <person name="Li K."/>
            <person name="Wang K."/>
            <person name="Li T."/>
            <person name="Gao L."/>
            <person name="Zhang X."/>
            <person name="Wang H."/>
            <person name="Yang Z."/>
            <person name="Liu X."/>
            <person name="Jiang W."/>
            <person name="Mao L."/>
            <person name="Kong X."/>
            <person name="Jiao Y."/>
            <person name="Jia J."/>
        </authorList>
    </citation>
    <scope>NUCLEOTIDE SEQUENCE [LARGE SCALE GENOMIC DNA]</scope>
    <source>
        <strain evidence="2">cv. AL8/78</strain>
    </source>
</reference>